<protein>
    <submittedName>
        <fullName evidence="2">Putative membrane protein</fullName>
    </submittedName>
</protein>
<dbReference type="AlphaFoldDB" id="A0A897N556"/>
<gene>
    <name evidence="2" type="ORF">HSR121_1698</name>
</gene>
<keyword evidence="1" id="KW-0812">Transmembrane</keyword>
<accession>A0A897N556</accession>
<dbReference type="EMBL" id="CP064787">
    <property type="protein sequence ID" value="QSG06035.1"/>
    <property type="molecule type" value="Genomic_DNA"/>
</dbReference>
<dbReference type="RefSeq" id="WP_229112393.1">
    <property type="nucleotide sequence ID" value="NZ_CP064787.1"/>
</dbReference>
<keyword evidence="1" id="KW-1133">Transmembrane helix</keyword>
<feature type="transmembrane region" description="Helical" evidence="1">
    <location>
        <begin position="7"/>
        <end position="27"/>
    </location>
</feature>
<evidence type="ECO:0000313" key="3">
    <source>
        <dbReference type="Proteomes" id="UP000663525"/>
    </source>
</evidence>
<organism evidence="2 3">
    <name type="scientific">Halapricum desulfuricans</name>
    <dbReference type="NCBI Taxonomy" id="2841257"/>
    <lineage>
        <taxon>Archaea</taxon>
        <taxon>Methanobacteriati</taxon>
        <taxon>Methanobacteriota</taxon>
        <taxon>Stenosarchaea group</taxon>
        <taxon>Halobacteria</taxon>
        <taxon>Halobacteriales</taxon>
        <taxon>Haloarculaceae</taxon>
        <taxon>Halapricum</taxon>
    </lineage>
</organism>
<name>A0A897N556_9EURY</name>
<evidence type="ECO:0000256" key="1">
    <source>
        <dbReference type="SAM" id="Phobius"/>
    </source>
</evidence>
<dbReference type="InterPro" id="IPR021741">
    <property type="entry name" value="DUF3311"/>
</dbReference>
<feature type="transmembrane region" description="Helical" evidence="1">
    <location>
        <begin position="39"/>
        <end position="58"/>
    </location>
</feature>
<proteinExistence type="predicted"/>
<dbReference type="Proteomes" id="UP000663525">
    <property type="component" value="Chromosome"/>
</dbReference>
<dbReference type="GeneID" id="68855288"/>
<sequence>MTERVQIALWGAVAFVLITLAVPWFMWRSGEVVAGLPIWIWWHVGWLALASVVFYVFTRRAWGLGVERGGGHRG</sequence>
<keyword evidence="1" id="KW-0472">Membrane</keyword>
<dbReference type="Pfam" id="PF11755">
    <property type="entry name" value="DUF3311"/>
    <property type="match status" value="1"/>
</dbReference>
<evidence type="ECO:0000313" key="2">
    <source>
        <dbReference type="EMBL" id="QSG06035.1"/>
    </source>
</evidence>
<reference evidence="2" key="1">
    <citation type="submission" date="2020-11" db="EMBL/GenBank/DDBJ databases">
        <title>Carbohydrate-dependent, anaerobic sulfur respiration: A novel catabolism in halophilic archaea.</title>
        <authorList>
            <person name="Sorokin D.Y."/>
            <person name="Messina E."/>
            <person name="Smedile F."/>
            <person name="La Cono V."/>
            <person name="Hallsworth J.E."/>
            <person name="Yakimov M.M."/>
        </authorList>
    </citation>
    <scope>NUCLEOTIDE SEQUENCE</scope>
    <source>
        <strain evidence="2">HSR12-1</strain>
    </source>
</reference>